<name>A0A516SEE4_9NEIS</name>
<keyword evidence="1" id="KW-0472">Membrane</keyword>
<organism evidence="2 3">
    <name type="scientific">Chitinimonas arctica</name>
    <dbReference type="NCBI Taxonomy" id="2594795"/>
    <lineage>
        <taxon>Bacteria</taxon>
        <taxon>Pseudomonadati</taxon>
        <taxon>Pseudomonadota</taxon>
        <taxon>Betaproteobacteria</taxon>
        <taxon>Neisseriales</taxon>
        <taxon>Chitinibacteraceae</taxon>
        <taxon>Chitinimonas</taxon>
    </lineage>
</organism>
<reference evidence="3" key="1">
    <citation type="submission" date="2019-07" db="EMBL/GenBank/DDBJ databases">
        <title>Chitinimonas sp. nov., isolated from Ny-Alesund, arctica soil.</title>
        <authorList>
            <person name="Xu Q."/>
            <person name="Peng F."/>
        </authorList>
    </citation>
    <scope>NUCLEOTIDE SEQUENCE [LARGE SCALE GENOMIC DNA]</scope>
    <source>
        <strain evidence="3">R3-44</strain>
    </source>
</reference>
<evidence type="ECO:0000313" key="2">
    <source>
        <dbReference type="EMBL" id="QDQ26539.1"/>
    </source>
</evidence>
<feature type="transmembrane region" description="Helical" evidence="1">
    <location>
        <begin position="37"/>
        <end position="55"/>
    </location>
</feature>
<protein>
    <recommendedName>
        <fullName evidence="4">PH domain-containing protein</fullName>
    </recommendedName>
</protein>
<dbReference type="AlphaFoldDB" id="A0A516SEE4"/>
<evidence type="ECO:0000256" key="1">
    <source>
        <dbReference type="SAM" id="Phobius"/>
    </source>
</evidence>
<dbReference type="Proteomes" id="UP000317550">
    <property type="component" value="Chromosome"/>
</dbReference>
<proteinExistence type="predicted"/>
<accession>A0A516SEE4</accession>
<gene>
    <name evidence="2" type="ORF">FNU76_09245</name>
</gene>
<keyword evidence="3" id="KW-1185">Reference proteome</keyword>
<feature type="transmembrane region" description="Helical" evidence="1">
    <location>
        <begin position="12"/>
        <end position="31"/>
    </location>
</feature>
<evidence type="ECO:0008006" key="4">
    <source>
        <dbReference type="Google" id="ProtNLM"/>
    </source>
</evidence>
<evidence type="ECO:0000313" key="3">
    <source>
        <dbReference type="Proteomes" id="UP000317550"/>
    </source>
</evidence>
<dbReference type="OrthoDB" id="9133782at2"/>
<dbReference type="RefSeq" id="WP_144277933.1">
    <property type="nucleotide sequence ID" value="NZ_CP041730.1"/>
</dbReference>
<keyword evidence="1" id="KW-0812">Transmembrane</keyword>
<keyword evidence="1" id="KW-1133">Transmembrane helix</keyword>
<dbReference type="EMBL" id="CP041730">
    <property type="protein sequence ID" value="QDQ26539.1"/>
    <property type="molecule type" value="Genomic_DNA"/>
</dbReference>
<sequence>MKRTDALRQMVIWPPALLGLMVLALPGWYLVSQAAPTWLMASYAVVGVVLVWWFAPRMGYQLWRDGDALCWRWGFLHHDIVRRLPLAEIAAVEVGSLPDQPTRPLRSVAGAEVHGGNFTPALNRGVKLTTQDGRMIWFGLPQPEKFADALRLAVAETRTVPQQAAAGQE</sequence>
<dbReference type="KEGG" id="cari:FNU76_09245"/>